<feature type="compositionally biased region" description="Low complexity" evidence="1">
    <location>
        <begin position="323"/>
        <end position="347"/>
    </location>
</feature>
<organism evidence="3 4">
    <name type="scientific">Entomospira culicis</name>
    <dbReference type="NCBI Taxonomy" id="2719989"/>
    <lineage>
        <taxon>Bacteria</taxon>
        <taxon>Pseudomonadati</taxon>
        <taxon>Spirochaetota</taxon>
        <taxon>Spirochaetia</taxon>
        <taxon>Spirochaetales</taxon>
        <taxon>Spirochaetaceae</taxon>
        <taxon>Entomospira</taxon>
    </lineage>
</organism>
<proteinExistence type="predicted"/>
<dbReference type="GO" id="GO:0015562">
    <property type="term" value="F:efflux transmembrane transporter activity"/>
    <property type="evidence" value="ECO:0007669"/>
    <property type="project" value="TreeGrafter"/>
</dbReference>
<dbReference type="PANTHER" id="PTHR30469:SF15">
    <property type="entry name" value="HLYD FAMILY OF SECRETION PROTEINS"/>
    <property type="match status" value="1"/>
</dbReference>
<evidence type="ECO:0000313" key="4">
    <source>
        <dbReference type="Proteomes" id="UP000778951"/>
    </source>
</evidence>
<protein>
    <submittedName>
        <fullName evidence="3">HlyD family efflux transporter periplasmic adaptor subunit</fullName>
    </submittedName>
</protein>
<dbReference type="RefSeq" id="WP_167695313.1">
    <property type="nucleotide sequence ID" value="NZ_CP118181.1"/>
</dbReference>
<evidence type="ECO:0000259" key="2">
    <source>
        <dbReference type="Pfam" id="PF25967"/>
    </source>
</evidence>
<evidence type="ECO:0000313" key="3">
    <source>
        <dbReference type="EMBL" id="NIZ69215.1"/>
    </source>
</evidence>
<dbReference type="Gene3D" id="2.40.420.20">
    <property type="match status" value="1"/>
</dbReference>
<gene>
    <name evidence="3" type="ORF">HCT48_03175</name>
</gene>
<feature type="domain" description="Multidrug resistance protein MdtA-like C-terminal permuted SH3" evidence="2">
    <location>
        <begin position="263"/>
        <end position="304"/>
    </location>
</feature>
<sequence>MHKRLFLIIITLHAIYLSSIHAQMMGGGRQSAMQIERLQVRELFNRSLYGGRFEPIQTYPQPSLVSGVIRAMHVRPGDYVRTGQLLYTVQQTVVAQNYLPTPIYAQNSGMVVHIDLNVGERVQANTSVITLAKTDKIKIRLAISEKDFHQLSLGDSVYLPGRIESANALIEATQERIRRSEDPQFKESMREIIRQQRQIITQSQGTITYLPIIPNYQTGLFTIEVTFDYAPDLFFGKFERVELRTNRTHSIAVRQSAILVRYGRSHVLQVDENNIVSYRQVELGEAFGDYVVILTGIEAGEEIIRELPGRIPQSGDTVRVSRPNQQPENTQQQGNNQTQNNQQQGNNPSPTLPRN</sequence>
<dbReference type="InterPro" id="IPR058627">
    <property type="entry name" value="MdtA-like_C"/>
</dbReference>
<dbReference type="PANTHER" id="PTHR30469">
    <property type="entry name" value="MULTIDRUG RESISTANCE PROTEIN MDTA"/>
    <property type="match status" value="1"/>
</dbReference>
<accession>A0A968KUK5</accession>
<comment type="caution">
    <text evidence="3">The sequence shown here is derived from an EMBL/GenBank/DDBJ whole genome shotgun (WGS) entry which is preliminary data.</text>
</comment>
<dbReference type="AlphaFoldDB" id="A0A968KUK5"/>
<dbReference type="InterPro" id="IPR011053">
    <property type="entry name" value="Single_hybrid_motif"/>
</dbReference>
<dbReference type="SUPFAM" id="SSF51230">
    <property type="entry name" value="Single hybrid motif"/>
    <property type="match status" value="1"/>
</dbReference>
<dbReference type="GO" id="GO:1990281">
    <property type="term" value="C:efflux pump complex"/>
    <property type="evidence" value="ECO:0007669"/>
    <property type="project" value="TreeGrafter"/>
</dbReference>
<dbReference type="Gene3D" id="2.40.50.100">
    <property type="match status" value="1"/>
</dbReference>
<reference evidence="3" key="1">
    <citation type="submission" date="2020-03" db="EMBL/GenBank/DDBJ databases">
        <title>Spirochaetal bacteria isolated from arthropods constitute a novel genus Entomospira genus novum within the order Spirochaetales.</title>
        <authorList>
            <person name="Grana-Miraglia L."/>
            <person name="Sikutova S."/>
            <person name="Fingerle V."/>
            <person name="Sing A."/>
            <person name="Castillo-Ramirez S."/>
            <person name="Margos G."/>
            <person name="Rudolf I."/>
        </authorList>
    </citation>
    <scope>NUCLEOTIDE SEQUENCE</scope>
    <source>
        <strain evidence="3">BR149</strain>
    </source>
</reference>
<evidence type="ECO:0000256" key="1">
    <source>
        <dbReference type="SAM" id="MobiDB-lite"/>
    </source>
</evidence>
<name>A0A968KUK5_9SPIO</name>
<feature type="region of interest" description="Disordered" evidence="1">
    <location>
        <begin position="308"/>
        <end position="355"/>
    </location>
</feature>
<keyword evidence="4" id="KW-1185">Reference proteome</keyword>
<dbReference type="EMBL" id="JAATLM010000001">
    <property type="protein sequence ID" value="NIZ69215.1"/>
    <property type="molecule type" value="Genomic_DNA"/>
</dbReference>
<dbReference type="Pfam" id="PF25967">
    <property type="entry name" value="RND-MFP_C"/>
    <property type="match status" value="1"/>
</dbReference>
<dbReference type="Proteomes" id="UP000778951">
    <property type="component" value="Unassembled WGS sequence"/>
</dbReference>